<protein>
    <recommendedName>
        <fullName evidence="10">PGG domain-containing protein</fullName>
    </recommendedName>
</protein>
<evidence type="ECO:0000256" key="2">
    <source>
        <dbReference type="ARBA" id="ARBA00022692"/>
    </source>
</evidence>
<keyword evidence="12" id="KW-1185">Reference proteome</keyword>
<name>A0ABD3B1Q3_9GENT</name>
<dbReference type="Gene3D" id="1.25.40.20">
    <property type="entry name" value="Ankyrin repeat-containing domain"/>
    <property type="match status" value="2"/>
</dbReference>
<dbReference type="PANTHER" id="PTHR24186:SF56">
    <property type="entry name" value="PGG DOMAIN-CONTAINING PROTEIN"/>
    <property type="match status" value="1"/>
</dbReference>
<feature type="repeat" description="ANK" evidence="7">
    <location>
        <begin position="141"/>
        <end position="173"/>
    </location>
</feature>
<dbReference type="Pfam" id="PF12796">
    <property type="entry name" value="Ank_2"/>
    <property type="match status" value="2"/>
</dbReference>
<comment type="subcellular location">
    <subcellularLocation>
        <location evidence="1">Membrane</location>
        <topology evidence="1">Multi-pass membrane protein</topology>
    </subcellularLocation>
</comment>
<reference evidence="11 12" key="1">
    <citation type="submission" date="2024-11" db="EMBL/GenBank/DDBJ databases">
        <title>A near-complete genome assembly of Cinchona calisaya.</title>
        <authorList>
            <person name="Lian D.C."/>
            <person name="Zhao X.W."/>
            <person name="Wei L."/>
        </authorList>
    </citation>
    <scope>NUCLEOTIDE SEQUENCE [LARGE SCALE GENOMIC DNA]</scope>
    <source>
        <tissue evidence="11">Nenye</tissue>
    </source>
</reference>
<evidence type="ECO:0000256" key="9">
    <source>
        <dbReference type="SAM" id="Phobius"/>
    </source>
</evidence>
<dbReference type="AlphaFoldDB" id="A0ABD3B1Q3"/>
<keyword evidence="5 7" id="KW-0040">ANK repeat</keyword>
<dbReference type="Proteomes" id="UP001630127">
    <property type="component" value="Unassembled WGS sequence"/>
</dbReference>
<dbReference type="InterPro" id="IPR036770">
    <property type="entry name" value="Ankyrin_rpt-contain_sf"/>
</dbReference>
<feature type="region of interest" description="Disordered" evidence="8">
    <location>
        <begin position="255"/>
        <end position="277"/>
    </location>
</feature>
<proteinExistence type="predicted"/>
<dbReference type="PANTHER" id="PTHR24186">
    <property type="entry name" value="PROTEIN PHOSPHATASE 1 REGULATORY SUBUNIT"/>
    <property type="match status" value="1"/>
</dbReference>
<keyword evidence="2 9" id="KW-0812">Transmembrane</keyword>
<organism evidence="11 12">
    <name type="scientific">Cinchona calisaya</name>
    <dbReference type="NCBI Taxonomy" id="153742"/>
    <lineage>
        <taxon>Eukaryota</taxon>
        <taxon>Viridiplantae</taxon>
        <taxon>Streptophyta</taxon>
        <taxon>Embryophyta</taxon>
        <taxon>Tracheophyta</taxon>
        <taxon>Spermatophyta</taxon>
        <taxon>Magnoliopsida</taxon>
        <taxon>eudicotyledons</taxon>
        <taxon>Gunneridae</taxon>
        <taxon>Pentapetalae</taxon>
        <taxon>asterids</taxon>
        <taxon>lamiids</taxon>
        <taxon>Gentianales</taxon>
        <taxon>Rubiaceae</taxon>
        <taxon>Cinchonoideae</taxon>
        <taxon>Cinchoneae</taxon>
        <taxon>Cinchona</taxon>
    </lineage>
</organism>
<feature type="transmembrane region" description="Helical" evidence="9">
    <location>
        <begin position="306"/>
        <end position="323"/>
    </location>
</feature>
<feature type="compositionally biased region" description="Polar residues" evidence="8">
    <location>
        <begin position="258"/>
        <end position="268"/>
    </location>
</feature>
<dbReference type="SMART" id="SM00248">
    <property type="entry name" value="ANK"/>
    <property type="match status" value="5"/>
</dbReference>
<feature type="transmembrane region" description="Helical" evidence="9">
    <location>
        <begin position="408"/>
        <end position="427"/>
    </location>
</feature>
<dbReference type="InterPro" id="IPR026961">
    <property type="entry name" value="PGG_dom"/>
</dbReference>
<evidence type="ECO:0000256" key="6">
    <source>
        <dbReference type="ARBA" id="ARBA00023136"/>
    </source>
</evidence>
<dbReference type="PROSITE" id="PS50088">
    <property type="entry name" value="ANK_REPEAT"/>
    <property type="match status" value="3"/>
</dbReference>
<evidence type="ECO:0000256" key="4">
    <source>
        <dbReference type="ARBA" id="ARBA00022989"/>
    </source>
</evidence>
<evidence type="ECO:0000256" key="7">
    <source>
        <dbReference type="PROSITE-ProRule" id="PRU00023"/>
    </source>
</evidence>
<sequence>MFIRMDRRLLEAARTGNLQQLHKLIEDDPLMLNTVALAGGETPLHIACTAGHHNFVKEIIQLRKQSAEELNQNGLSPLHIASGNGNIEIVEELLTIDHHLCLLKGREQWIPLHYASVKGRLQVMRELLAASADSVAEVTAKGETALHLAVKNYQFEALKILMEHLKRIGKEDILNKKDEQGNTILHLATSRKQFEVIDLMHKNQVLARIAEVNSLNKEGLTPLDALLIFESEAGDREIEGMLRLNGALRARDMPSLPQPLTLNHQNGAAETDDQSRTAQAQSPAKGLIYYFTYDHIRDSPSKVRNTLLVIAVLIATATYQAVLSPPGGVWQDDAGSHTAGESIMGFHKPVSYRIFLFCNSVGFFTSLHMINVLTYGFPMRLELQISMLALVLTYDTSMTTIAPSSRISTYFTVISAVLPFVMPILTVPARNYLKRPNSEAPVTEEAVA</sequence>
<dbReference type="InterPro" id="IPR002110">
    <property type="entry name" value="Ankyrin_rpt"/>
</dbReference>
<feature type="domain" description="PGG" evidence="10">
    <location>
        <begin position="302"/>
        <end position="394"/>
    </location>
</feature>
<evidence type="ECO:0000259" key="10">
    <source>
        <dbReference type="Pfam" id="PF13962"/>
    </source>
</evidence>
<evidence type="ECO:0000256" key="3">
    <source>
        <dbReference type="ARBA" id="ARBA00022737"/>
    </source>
</evidence>
<evidence type="ECO:0000313" key="12">
    <source>
        <dbReference type="Proteomes" id="UP001630127"/>
    </source>
</evidence>
<dbReference type="Pfam" id="PF13962">
    <property type="entry name" value="PGG"/>
    <property type="match status" value="1"/>
</dbReference>
<feature type="repeat" description="ANK" evidence="7">
    <location>
        <begin position="39"/>
        <end position="61"/>
    </location>
</feature>
<keyword evidence="6 9" id="KW-0472">Membrane</keyword>
<keyword evidence="3" id="KW-0677">Repeat</keyword>
<accession>A0ABD3B1Q3</accession>
<feature type="repeat" description="ANK" evidence="7">
    <location>
        <begin position="73"/>
        <end position="94"/>
    </location>
</feature>
<feature type="transmembrane region" description="Helical" evidence="9">
    <location>
        <begin position="354"/>
        <end position="373"/>
    </location>
</feature>
<dbReference type="PROSITE" id="PS50297">
    <property type="entry name" value="ANK_REP_REGION"/>
    <property type="match status" value="3"/>
</dbReference>
<comment type="caution">
    <text evidence="11">The sequence shown here is derived from an EMBL/GenBank/DDBJ whole genome shotgun (WGS) entry which is preliminary data.</text>
</comment>
<dbReference type="SUPFAM" id="SSF48403">
    <property type="entry name" value="Ankyrin repeat"/>
    <property type="match status" value="1"/>
</dbReference>
<dbReference type="EMBL" id="JBJUIK010000001">
    <property type="protein sequence ID" value="KAL3537094.1"/>
    <property type="molecule type" value="Genomic_DNA"/>
</dbReference>
<evidence type="ECO:0000256" key="8">
    <source>
        <dbReference type="SAM" id="MobiDB-lite"/>
    </source>
</evidence>
<evidence type="ECO:0000256" key="1">
    <source>
        <dbReference type="ARBA" id="ARBA00004141"/>
    </source>
</evidence>
<evidence type="ECO:0000313" key="11">
    <source>
        <dbReference type="EMBL" id="KAL3537094.1"/>
    </source>
</evidence>
<keyword evidence="4 9" id="KW-1133">Transmembrane helix</keyword>
<gene>
    <name evidence="11" type="ORF">ACH5RR_000460</name>
</gene>
<evidence type="ECO:0000256" key="5">
    <source>
        <dbReference type="ARBA" id="ARBA00023043"/>
    </source>
</evidence>
<dbReference type="GO" id="GO:0016020">
    <property type="term" value="C:membrane"/>
    <property type="evidence" value="ECO:0007669"/>
    <property type="project" value="UniProtKB-SubCell"/>
</dbReference>